<evidence type="ECO:0000313" key="11">
    <source>
        <dbReference type="Proteomes" id="UP000269721"/>
    </source>
</evidence>
<accession>A0A4P9W3D9</accession>
<dbReference type="Pfam" id="PF00069">
    <property type="entry name" value="Pkinase"/>
    <property type="match status" value="1"/>
</dbReference>
<dbReference type="PANTHER" id="PTHR24356:SF1">
    <property type="entry name" value="SERINE_THREONINE-PROTEIN KINASE GREATWALL"/>
    <property type="match status" value="1"/>
</dbReference>
<reference evidence="11" key="1">
    <citation type="journal article" date="2018" name="Nat. Microbiol.">
        <title>Leveraging single-cell genomics to expand the fungal tree of life.</title>
        <authorList>
            <person name="Ahrendt S.R."/>
            <person name="Quandt C.A."/>
            <person name="Ciobanu D."/>
            <person name="Clum A."/>
            <person name="Salamov A."/>
            <person name="Andreopoulos B."/>
            <person name="Cheng J.F."/>
            <person name="Woyke T."/>
            <person name="Pelin A."/>
            <person name="Henrissat B."/>
            <person name="Reynolds N.K."/>
            <person name="Benny G.L."/>
            <person name="Smith M.E."/>
            <person name="James T.Y."/>
            <person name="Grigoriev I.V."/>
        </authorList>
    </citation>
    <scope>NUCLEOTIDE SEQUENCE [LARGE SCALE GENOMIC DNA]</scope>
</reference>
<dbReference type="SUPFAM" id="SSF56112">
    <property type="entry name" value="Protein kinase-like (PK-like)"/>
    <property type="match status" value="1"/>
</dbReference>
<dbReference type="SMART" id="SM00220">
    <property type="entry name" value="S_TKc"/>
    <property type="match status" value="1"/>
</dbReference>
<feature type="domain" description="Protein kinase" evidence="9">
    <location>
        <begin position="1"/>
        <end position="100"/>
    </location>
</feature>
<keyword evidence="2" id="KW-0723">Serine/threonine-protein kinase</keyword>
<dbReference type="InterPro" id="IPR011009">
    <property type="entry name" value="Kinase-like_dom_sf"/>
</dbReference>
<comment type="catalytic activity">
    <reaction evidence="7">
        <text>L-threonyl-[protein] + ATP = O-phospho-L-threonyl-[protein] + ADP + H(+)</text>
        <dbReference type="Rhea" id="RHEA:46608"/>
        <dbReference type="Rhea" id="RHEA-COMP:11060"/>
        <dbReference type="Rhea" id="RHEA-COMP:11605"/>
        <dbReference type="ChEBI" id="CHEBI:15378"/>
        <dbReference type="ChEBI" id="CHEBI:30013"/>
        <dbReference type="ChEBI" id="CHEBI:30616"/>
        <dbReference type="ChEBI" id="CHEBI:61977"/>
        <dbReference type="ChEBI" id="CHEBI:456216"/>
        <dbReference type="EC" id="2.7.11.1"/>
    </reaction>
</comment>
<keyword evidence="11" id="KW-1185">Reference proteome</keyword>
<dbReference type="InterPro" id="IPR050236">
    <property type="entry name" value="Ser_Thr_kinase_AGC"/>
</dbReference>
<dbReference type="InterPro" id="IPR000719">
    <property type="entry name" value="Prot_kinase_dom"/>
</dbReference>
<dbReference type="Gene3D" id="1.10.510.10">
    <property type="entry name" value="Transferase(Phosphotransferase) domain 1"/>
    <property type="match status" value="1"/>
</dbReference>
<dbReference type="EMBL" id="KZ998769">
    <property type="protein sequence ID" value="RKO85763.1"/>
    <property type="molecule type" value="Genomic_DNA"/>
</dbReference>
<feature type="non-terminal residue" evidence="10">
    <location>
        <position position="106"/>
    </location>
</feature>
<evidence type="ECO:0000256" key="7">
    <source>
        <dbReference type="ARBA" id="ARBA00047899"/>
    </source>
</evidence>
<evidence type="ECO:0000256" key="8">
    <source>
        <dbReference type="ARBA" id="ARBA00048679"/>
    </source>
</evidence>
<keyword evidence="5 10" id="KW-0418">Kinase</keyword>
<dbReference type="PANTHER" id="PTHR24356">
    <property type="entry name" value="SERINE/THREONINE-PROTEIN KINASE"/>
    <property type="match status" value="1"/>
</dbReference>
<evidence type="ECO:0000256" key="2">
    <source>
        <dbReference type="ARBA" id="ARBA00022527"/>
    </source>
</evidence>
<evidence type="ECO:0000256" key="3">
    <source>
        <dbReference type="ARBA" id="ARBA00022679"/>
    </source>
</evidence>
<sequence>MTKPILGTPDYLAPELLLGLEHGPEVDWWAFGICMFEWIVGCPPFSEETTEGIFRNILNGEIEWPEEGMSPEAKDLVQQLLNPDPTQRLRADGIKRHPYFAGIDWD</sequence>
<comment type="catalytic activity">
    <reaction evidence="8">
        <text>L-seryl-[protein] + ATP = O-phospho-L-seryl-[protein] + ADP + H(+)</text>
        <dbReference type="Rhea" id="RHEA:17989"/>
        <dbReference type="Rhea" id="RHEA-COMP:9863"/>
        <dbReference type="Rhea" id="RHEA-COMP:11604"/>
        <dbReference type="ChEBI" id="CHEBI:15378"/>
        <dbReference type="ChEBI" id="CHEBI:29999"/>
        <dbReference type="ChEBI" id="CHEBI:30616"/>
        <dbReference type="ChEBI" id="CHEBI:83421"/>
        <dbReference type="ChEBI" id="CHEBI:456216"/>
        <dbReference type="EC" id="2.7.11.1"/>
    </reaction>
</comment>
<dbReference type="OrthoDB" id="162894at2759"/>
<name>A0A4P9W3D9_9FUNG</name>
<evidence type="ECO:0000256" key="5">
    <source>
        <dbReference type="ARBA" id="ARBA00022777"/>
    </source>
</evidence>
<gene>
    <name evidence="10" type="ORF">BDK51DRAFT_22286</name>
</gene>
<evidence type="ECO:0000256" key="1">
    <source>
        <dbReference type="ARBA" id="ARBA00012513"/>
    </source>
</evidence>
<evidence type="ECO:0000256" key="6">
    <source>
        <dbReference type="ARBA" id="ARBA00022840"/>
    </source>
</evidence>
<organism evidence="10 11">
    <name type="scientific">Blyttiomyces helicus</name>
    <dbReference type="NCBI Taxonomy" id="388810"/>
    <lineage>
        <taxon>Eukaryota</taxon>
        <taxon>Fungi</taxon>
        <taxon>Fungi incertae sedis</taxon>
        <taxon>Chytridiomycota</taxon>
        <taxon>Chytridiomycota incertae sedis</taxon>
        <taxon>Chytridiomycetes</taxon>
        <taxon>Chytridiomycetes incertae sedis</taxon>
        <taxon>Blyttiomyces</taxon>
    </lineage>
</organism>
<evidence type="ECO:0000256" key="4">
    <source>
        <dbReference type="ARBA" id="ARBA00022741"/>
    </source>
</evidence>
<dbReference type="AlphaFoldDB" id="A0A4P9W3D9"/>
<dbReference type="GO" id="GO:0005524">
    <property type="term" value="F:ATP binding"/>
    <property type="evidence" value="ECO:0007669"/>
    <property type="project" value="UniProtKB-KW"/>
</dbReference>
<keyword evidence="6" id="KW-0067">ATP-binding</keyword>
<protein>
    <recommendedName>
        <fullName evidence="1">non-specific serine/threonine protein kinase</fullName>
        <ecNumber evidence="1">2.7.11.1</ecNumber>
    </recommendedName>
</protein>
<dbReference type="EC" id="2.7.11.1" evidence="1"/>
<keyword evidence="4" id="KW-0547">Nucleotide-binding</keyword>
<evidence type="ECO:0000259" key="9">
    <source>
        <dbReference type="PROSITE" id="PS50011"/>
    </source>
</evidence>
<dbReference type="GO" id="GO:0035556">
    <property type="term" value="P:intracellular signal transduction"/>
    <property type="evidence" value="ECO:0007669"/>
    <property type="project" value="TreeGrafter"/>
</dbReference>
<dbReference type="GO" id="GO:0004674">
    <property type="term" value="F:protein serine/threonine kinase activity"/>
    <property type="evidence" value="ECO:0007669"/>
    <property type="project" value="UniProtKB-KW"/>
</dbReference>
<evidence type="ECO:0000313" key="10">
    <source>
        <dbReference type="EMBL" id="RKO85763.1"/>
    </source>
</evidence>
<dbReference type="Proteomes" id="UP000269721">
    <property type="component" value="Unassembled WGS sequence"/>
</dbReference>
<keyword evidence="3" id="KW-0808">Transferase</keyword>
<dbReference type="PROSITE" id="PS50011">
    <property type="entry name" value="PROTEIN_KINASE_DOM"/>
    <property type="match status" value="1"/>
</dbReference>
<proteinExistence type="predicted"/>